<dbReference type="EMBL" id="BMAW01031019">
    <property type="protein sequence ID" value="GFU19196.1"/>
    <property type="molecule type" value="Genomic_DNA"/>
</dbReference>
<gene>
    <name evidence="1" type="ORF">NPIL_272301</name>
</gene>
<dbReference type="Proteomes" id="UP000887013">
    <property type="component" value="Unassembled WGS sequence"/>
</dbReference>
<name>A0A8X6QHH1_NEPPI</name>
<dbReference type="AlphaFoldDB" id="A0A8X6QHH1"/>
<protein>
    <submittedName>
        <fullName evidence="1">Uncharacterized protein</fullName>
    </submittedName>
</protein>
<organism evidence="1 2">
    <name type="scientific">Nephila pilipes</name>
    <name type="common">Giant wood spider</name>
    <name type="synonym">Nephila maculata</name>
    <dbReference type="NCBI Taxonomy" id="299642"/>
    <lineage>
        <taxon>Eukaryota</taxon>
        <taxon>Metazoa</taxon>
        <taxon>Ecdysozoa</taxon>
        <taxon>Arthropoda</taxon>
        <taxon>Chelicerata</taxon>
        <taxon>Arachnida</taxon>
        <taxon>Araneae</taxon>
        <taxon>Araneomorphae</taxon>
        <taxon>Entelegynae</taxon>
        <taxon>Araneoidea</taxon>
        <taxon>Nephilidae</taxon>
        <taxon>Nephila</taxon>
    </lineage>
</organism>
<comment type="caution">
    <text evidence="1">The sequence shown here is derived from an EMBL/GenBank/DDBJ whole genome shotgun (WGS) entry which is preliminary data.</text>
</comment>
<accession>A0A8X6QHH1</accession>
<evidence type="ECO:0000313" key="2">
    <source>
        <dbReference type="Proteomes" id="UP000887013"/>
    </source>
</evidence>
<evidence type="ECO:0000313" key="1">
    <source>
        <dbReference type="EMBL" id="GFU19196.1"/>
    </source>
</evidence>
<keyword evidence="2" id="KW-1185">Reference proteome</keyword>
<proteinExistence type="predicted"/>
<sequence length="82" mass="9732">MIVNKGKELFLQRKDRCLCFSKIKNILGLEMGERAQLTQSIGNFYVDDRIQLDWRIHSLLQADRKYKINNIHIFSLVYFVKG</sequence>
<reference evidence="1" key="1">
    <citation type="submission" date="2020-08" db="EMBL/GenBank/DDBJ databases">
        <title>Multicomponent nature underlies the extraordinary mechanical properties of spider dragline silk.</title>
        <authorList>
            <person name="Kono N."/>
            <person name="Nakamura H."/>
            <person name="Mori M."/>
            <person name="Yoshida Y."/>
            <person name="Ohtoshi R."/>
            <person name="Malay A.D."/>
            <person name="Moran D.A.P."/>
            <person name="Tomita M."/>
            <person name="Numata K."/>
            <person name="Arakawa K."/>
        </authorList>
    </citation>
    <scope>NUCLEOTIDE SEQUENCE</scope>
</reference>